<evidence type="ECO:0000313" key="2">
    <source>
        <dbReference type="Proteomes" id="UP000499080"/>
    </source>
</evidence>
<reference evidence="1 2" key="1">
    <citation type="journal article" date="2019" name="Sci. Rep.">
        <title>Orb-weaving spider Araneus ventricosus genome elucidates the spidroin gene catalogue.</title>
        <authorList>
            <person name="Kono N."/>
            <person name="Nakamura H."/>
            <person name="Ohtoshi R."/>
            <person name="Moran D.A.P."/>
            <person name="Shinohara A."/>
            <person name="Yoshida Y."/>
            <person name="Fujiwara M."/>
            <person name="Mori M."/>
            <person name="Tomita M."/>
            <person name="Arakawa K."/>
        </authorList>
    </citation>
    <scope>NUCLEOTIDE SEQUENCE [LARGE SCALE GENOMIC DNA]</scope>
</reference>
<dbReference type="EMBL" id="BGPR01036749">
    <property type="protein sequence ID" value="GBO12086.1"/>
    <property type="molecule type" value="Genomic_DNA"/>
</dbReference>
<sequence>MERKGAAKGTLTSDWKESNVECVFEGFEAVPEEPVVNGIVSLTKAMVLEVDSNDSDELVEEHNKELSTEELEDYSLCCFKSHNSSNSSQPKSLKSLNVFYSKKVWKRVVRERGGYSKTTIF</sequence>
<protein>
    <submittedName>
        <fullName evidence="1">Uncharacterized protein</fullName>
    </submittedName>
</protein>
<gene>
    <name evidence="1" type="ORF">AVEN_241812_1</name>
</gene>
<dbReference type="AlphaFoldDB" id="A0A4Y2UKA1"/>
<evidence type="ECO:0000313" key="1">
    <source>
        <dbReference type="EMBL" id="GBO12086.1"/>
    </source>
</evidence>
<keyword evidence="2" id="KW-1185">Reference proteome</keyword>
<name>A0A4Y2UKA1_ARAVE</name>
<dbReference type="OrthoDB" id="7422307at2759"/>
<organism evidence="1 2">
    <name type="scientific">Araneus ventricosus</name>
    <name type="common">Orbweaver spider</name>
    <name type="synonym">Epeira ventricosa</name>
    <dbReference type="NCBI Taxonomy" id="182803"/>
    <lineage>
        <taxon>Eukaryota</taxon>
        <taxon>Metazoa</taxon>
        <taxon>Ecdysozoa</taxon>
        <taxon>Arthropoda</taxon>
        <taxon>Chelicerata</taxon>
        <taxon>Arachnida</taxon>
        <taxon>Araneae</taxon>
        <taxon>Araneomorphae</taxon>
        <taxon>Entelegynae</taxon>
        <taxon>Araneoidea</taxon>
        <taxon>Araneidae</taxon>
        <taxon>Araneus</taxon>
    </lineage>
</organism>
<proteinExistence type="predicted"/>
<dbReference type="Proteomes" id="UP000499080">
    <property type="component" value="Unassembled WGS sequence"/>
</dbReference>
<accession>A0A4Y2UKA1</accession>
<comment type="caution">
    <text evidence="1">The sequence shown here is derived from an EMBL/GenBank/DDBJ whole genome shotgun (WGS) entry which is preliminary data.</text>
</comment>